<organism evidence="3 4">
    <name type="scientific">Kitasatospora arboriphila</name>
    <dbReference type="NCBI Taxonomy" id="258052"/>
    <lineage>
        <taxon>Bacteria</taxon>
        <taxon>Bacillati</taxon>
        <taxon>Actinomycetota</taxon>
        <taxon>Actinomycetes</taxon>
        <taxon>Kitasatosporales</taxon>
        <taxon>Streptomycetaceae</taxon>
        <taxon>Kitasatospora</taxon>
    </lineage>
</organism>
<protein>
    <submittedName>
        <fullName evidence="3">Uncharacterized protein</fullName>
    </submittedName>
</protein>
<keyword evidence="4" id="KW-1185">Reference proteome</keyword>
<dbReference type="RefSeq" id="WP_344628033.1">
    <property type="nucleotide sequence ID" value="NZ_BAAALD010000134.1"/>
</dbReference>
<comment type="caution">
    <text evidence="3">The sequence shown here is derived from an EMBL/GenBank/DDBJ whole genome shotgun (WGS) entry which is preliminary data.</text>
</comment>
<dbReference type="Proteomes" id="UP001499987">
    <property type="component" value="Unassembled WGS sequence"/>
</dbReference>
<reference evidence="4" key="1">
    <citation type="journal article" date="2019" name="Int. J. Syst. Evol. Microbiol.">
        <title>The Global Catalogue of Microorganisms (GCM) 10K type strain sequencing project: providing services to taxonomists for standard genome sequencing and annotation.</title>
        <authorList>
            <consortium name="The Broad Institute Genomics Platform"/>
            <consortium name="The Broad Institute Genome Sequencing Center for Infectious Disease"/>
            <person name="Wu L."/>
            <person name="Ma J."/>
        </authorList>
    </citation>
    <scope>NUCLEOTIDE SEQUENCE [LARGE SCALE GENOMIC DNA]</scope>
    <source>
        <strain evidence="4">JCM 13002</strain>
    </source>
</reference>
<keyword evidence="2" id="KW-1133">Transmembrane helix</keyword>
<feature type="region of interest" description="Disordered" evidence="1">
    <location>
        <begin position="1"/>
        <end position="23"/>
    </location>
</feature>
<evidence type="ECO:0000313" key="3">
    <source>
        <dbReference type="EMBL" id="GAA1122881.1"/>
    </source>
</evidence>
<name>A0ABP4ESY8_9ACTN</name>
<gene>
    <name evidence="3" type="ORF">GCM10009663_72770</name>
</gene>
<sequence>MAEERLEGDAADGPAGGAGLPRRRPEWKGRLGVALYLAGGATVVLGLLGWGAVAAMDSSIGPPDNHVAKSDSRVCPATTGNNLEYADAVRHFGLSVPKDAAGLVFTANRHPLFGEDSLDLRFTTTPGDLSAFLAVSGFGSPQPHTALHLGDWHPYEPGDVAKAASGDCGLVPAVRPGMVYAEDTANGQRFLAVDASDPEHPVVWVSAMDM</sequence>
<dbReference type="EMBL" id="BAAALD010000134">
    <property type="protein sequence ID" value="GAA1122881.1"/>
    <property type="molecule type" value="Genomic_DNA"/>
</dbReference>
<proteinExistence type="predicted"/>
<keyword evidence="2" id="KW-0812">Transmembrane</keyword>
<feature type="transmembrane region" description="Helical" evidence="2">
    <location>
        <begin position="31"/>
        <end position="53"/>
    </location>
</feature>
<evidence type="ECO:0000256" key="1">
    <source>
        <dbReference type="SAM" id="MobiDB-lite"/>
    </source>
</evidence>
<accession>A0ABP4ESY8</accession>
<evidence type="ECO:0000256" key="2">
    <source>
        <dbReference type="SAM" id="Phobius"/>
    </source>
</evidence>
<evidence type="ECO:0000313" key="4">
    <source>
        <dbReference type="Proteomes" id="UP001499987"/>
    </source>
</evidence>
<keyword evidence="2" id="KW-0472">Membrane</keyword>